<dbReference type="Gene3D" id="3.40.50.1580">
    <property type="entry name" value="Nucleoside phosphorylase domain"/>
    <property type="match status" value="1"/>
</dbReference>
<dbReference type="GO" id="GO:0008930">
    <property type="term" value="F:methylthioadenosine nucleosidase activity"/>
    <property type="evidence" value="ECO:0007669"/>
    <property type="project" value="InterPro"/>
</dbReference>
<dbReference type="Pfam" id="PF01048">
    <property type="entry name" value="PNP_UDP_1"/>
    <property type="match status" value="1"/>
</dbReference>
<dbReference type="PANTHER" id="PTHR46832:SF1">
    <property type="entry name" value="5'-METHYLTHIOADENOSINE_S-ADENOSYLHOMOCYSTEINE NUCLEOSIDASE"/>
    <property type="match status" value="1"/>
</dbReference>
<dbReference type="RefSeq" id="WP_144685170.1">
    <property type="nucleotide sequence ID" value="NZ_VLLC01000015.1"/>
</dbReference>
<dbReference type="EC" id="3.2.2.9" evidence="2"/>
<comment type="caution">
    <text evidence="7">The sequence shown here is derived from an EMBL/GenBank/DDBJ whole genome shotgun (WGS) entry which is preliminary data.</text>
</comment>
<dbReference type="Proteomes" id="UP000318307">
    <property type="component" value="Unassembled WGS sequence"/>
</dbReference>
<evidence type="ECO:0000256" key="2">
    <source>
        <dbReference type="ARBA" id="ARBA00011974"/>
    </source>
</evidence>
<sequence length="226" mass="25356">MKLLVVAAMYTEIEGLILRLGAEKSGNLNGMDWYFRKMNHAAIHLVQCGVGKVNAAAISQHAIILFQPDLLIITGIAGSMHGNNRIGDIIIARELAHHDVSRGQMKHCFPYQSAFFPDEKAFRELQTMGQEYEAGKVKSGKIVSGERFIKDSEKKRKIQEAHRPDCVDMESAAIAHTAFINHVPFVCIRTICDHANDDSLEDFSSFEKESADLSSRFTFEFIIRIT</sequence>
<protein>
    <recommendedName>
        <fullName evidence="2">adenosylhomocysteine nucleosidase</fullName>
        <ecNumber evidence="2">3.2.2.9</ecNumber>
    </recommendedName>
</protein>
<feature type="domain" description="Nucleoside phosphorylase" evidence="6">
    <location>
        <begin position="3"/>
        <end position="222"/>
    </location>
</feature>
<name>A0A562RQ32_9BACT</name>
<evidence type="ECO:0000259" key="6">
    <source>
        <dbReference type="Pfam" id="PF01048"/>
    </source>
</evidence>
<dbReference type="EMBL" id="VLLC01000015">
    <property type="protein sequence ID" value="TWI71118.1"/>
    <property type="molecule type" value="Genomic_DNA"/>
</dbReference>
<dbReference type="AlphaFoldDB" id="A0A562RQ32"/>
<keyword evidence="5" id="KW-0486">Methionine biosynthesis</keyword>
<dbReference type="InterPro" id="IPR035994">
    <property type="entry name" value="Nucleoside_phosphorylase_sf"/>
</dbReference>
<dbReference type="UniPathway" id="UPA00904">
    <property type="reaction ID" value="UER00871"/>
</dbReference>
<dbReference type="OrthoDB" id="9792278at2"/>
<dbReference type="CDD" id="cd09008">
    <property type="entry name" value="MTAN"/>
    <property type="match status" value="1"/>
</dbReference>
<evidence type="ECO:0000256" key="1">
    <source>
        <dbReference type="ARBA" id="ARBA00004945"/>
    </source>
</evidence>
<comment type="pathway">
    <text evidence="1">Amino-acid biosynthesis; L-methionine biosynthesis via salvage pathway; S-methyl-5-thio-alpha-D-ribose 1-phosphate from S-methyl-5'-thioadenosine (hydrolase route): step 1/2.</text>
</comment>
<dbReference type="GO" id="GO:0005829">
    <property type="term" value="C:cytosol"/>
    <property type="evidence" value="ECO:0007669"/>
    <property type="project" value="TreeGrafter"/>
</dbReference>
<evidence type="ECO:0000256" key="3">
    <source>
        <dbReference type="ARBA" id="ARBA00022605"/>
    </source>
</evidence>
<evidence type="ECO:0000256" key="4">
    <source>
        <dbReference type="ARBA" id="ARBA00022801"/>
    </source>
</evidence>
<dbReference type="GO" id="GO:0019284">
    <property type="term" value="P:L-methionine salvage from S-adenosylmethionine"/>
    <property type="evidence" value="ECO:0007669"/>
    <property type="project" value="TreeGrafter"/>
</dbReference>
<gene>
    <name evidence="7" type="ORF">LZ24_02082</name>
</gene>
<organism evidence="7 8">
    <name type="scientific">Desulfobotulus alkaliphilus</name>
    <dbReference type="NCBI Taxonomy" id="622671"/>
    <lineage>
        <taxon>Bacteria</taxon>
        <taxon>Pseudomonadati</taxon>
        <taxon>Thermodesulfobacteriota</taxon>
        <taxon>Desulfobacteria</taxon>
        <taxon>Desulfobacterales</taxon>
        <taxon>Desulfobacteraceae</taxon>
        <taxon>Desulfobotulus</taxon>
    </lineage>
</organism>
<evidence type="ECO:0000256" key="5">
    <source>
        <dbReference type="ARBA" id="ARBA00023167"/>
    </source>
</evidence>
<keyword evidence="4" id="KW-0378">Hydrolase</keyword>
<dbReference type="PANTHER" id="PTHR46832">
    <property type="entry name" value="5'-METHYLTHIOADENOSINE/S-ADENOSYLHOMOCYSTEINE NUCLEOSIDASE"/>
    <property type="match status" value="1"/>
</dbReference>
<dbReference type="InterPro" id="IPR010049">
    <property type="entry name" value="MTA_SAH_Nsdase"/>
</dbReference>
<keyword evidence="3" id="KW-0028">Amino-acid biosynthesis</keyword>
<dbReference type="GO" id="GO:0008782">
    <property type="term" value="F:adenosylhomocysteine nucleosidase activity"/>
    <property type="evidence" value="ECO:0007669"/>
    <property type="project" value="UniProtKB-EC"/>
</dbReference>
<dbReference type="SUPFAM" id="SSF53167">
    <property type="entry name" value="Purine and uridine phosphorylases"/>
    <property type="match status" value="1"/>
</dbReference>
<accession>A0A562RQ32</accession>
<reference evidence="7 8" key="1">
    <citation type="submission" date="2019-07" db="EMBL/GenBank/DDBJ databases">
        <title>Genome sequencing of 100 strains of the haloalkaliphilic chemolithoautotrophic sulfur-oxidizing bacterium Thioalkalivibrio.</title>
        <authorList>
            <person name="Muyzer G."/>
        </authorList>
    </citation>
    <scope>NUCLEOTIDE SEQUENCE [LARGE SCALE GENOMIC DNA]</scope>
    <source>
        <strain evidence="7 8">ASO4-4</strain>
    </source>
</reference>
<proteinExistence type="predicted"/>
<keyword evidence="8" id="KW-1185">Reference proteome</keyword>
<dbReference type="GO" id="GO:0009164">
    <property type="term" value="P:nucleoside catabolic process"/>
    <property type="evidence" value="ECO:0007669"/>
    <property type="project" value="InterPro"/>
</dbReference>
<dbReference type="NCBIfam" id="TIGR01704">
    <property type="entry name" value="MTA_SAH-Nsdase"/>
    <property type="match status" value="1"/>
</dbReference>
<evidence type="ECO:0000313" key="8">
    <source>
        <dbReference type="Proteomes" id="UP000318307"/>
    </source>
</evidence>
<evidence type="ECO:0000313" key="7">
    <source>
        <dbReference type="EMBL" id="TWI71118.1"/>
    </source>
</evidence>
<dbReference type="InterPro" id="IPR000845">
    <property type="entry name" value="Nucleoside_phosphorylase_d"/>
</dbReference>
<dbReference type="GO" id="GO:0019509">
    <property type="term" value="P:L-methionine salvage from methylthioadenosine"/>
    <property type="evidence" value="ECO:0007669"/>
    <property type="project" value="UniProtKB-UniPathway"/>
</dbReference>